<accession>A0A9X0ALE9</accession>
<evidence type="ECO:0000256" key="1">
    <source>
        <dbReference type="SAM" id="MobiDB-lite"/>
    </source>
</evidence>
<comment type="caution">
    <text evidence="2">The sequence shown here is derived from an EMBL/GenBank/DDBJ whole genome shotgun (WGS) entry which is preliminary data.</text>
</comment>
<evidence type="ECO:0000313" key="2">
    <source>
        <dbReference type="EMBL" id="KAJ8064930.1"/>
    </source>
</evidence>
<name>A0A9X0ALE9_9HELO</name>
<dbReference type="AlphaFoldDB" id="A0A9X0ALE9"/>
<dbReference type="EMBL" id="JAPEIS010000007">
    <property type="protein sequence ID" value="KAJ8064930.1"/>
    <property type="molecule type" value="Genomic_DNA"/>
</dbReference>
<evidence type="ECO:0000313" key="3">
    <source>
        <dbReference type="Proteomes" id="UP001152300"/>
    </source>
</evidence>
<feature type="compositionally biased region" description="Basic residues" evidence="1">
    <location>
        <begin position="1"/>
        <end position="10"/>
    </location>
</feature>
<dbReference type="OrthoDB" id="10543793at2759"/>
<reference evidence="2" key="1">
    <citation type="submission" date="2022-11" db="EMBL/GenBank/DDBJ databases">
        <title>Genome Resource of Sclerotinia nivalis Strain SnTB1, a Plant Pathogen Isolated from American Ginseng.</title>
        <authorList>
            <person name="Fan S."/>
        </authorList>
    </citation>
    <scope>NUCLEOTIDE SEQUENCE</scope>
    <source>
        <strain evidence="2">SnTB1</strain>
    </source>
</reference>
<protein>
    <submittedName>
        <fullName evidence="2">Uncharacterized protein</fullName>
    </submittedName>
</protein>
<keyword evidence="3" id="KW-1185">Reference proteome</keyword>
<gene>
    <name evidence="2" type="ORF">OCU04_007234</name>
</gene>
<feature type="region of interest" description="Disordered" evidence="1">
    <location>
        <begin position="1"/>
        <end position="32"/>
    </location>
</feature>
<organism evidence="2 3">
    <name type="scientific">Sclerotinia nivalis</name>
    <dbReference type="NCBI Taxonomy" id="352851"/>
    <lineage>
        <taxon>Eukaryota</taxon>
        <taxon>Fungi</taxon>
        <taxon>Dikarya</taxon>
        <taxon>Ascomycota</taxon>
        <taxon>Pezizomycotina</taxon>
        <taxon>Leotiomycetes</taxon>
        <taxon>Helotiales</taxon>
        <taxon>Sclerotiniaceae</taxon>
        <taxon>Sclerotinia</taxon>
    </lineage>
</organism>
<proteinExistence type="predicted"/>
<dbReference type="Proteomes" id="UP001152300">
    <property type="component" value="Unassembled WGS sequence"/>
</dbReference>
<sequence length="175" mass="19830">MRYTTKKRQNKGGNQGEGKNNKQTRADPNDGNVNVDQLLKYVTLRSGDVKKLKLRRWDRATAPDQTTVPGQTTDQAQQQAIYHGFTLHGKRTLVVTALEKELCDSSFLYKLYRGKLLVSAASAKQHREASKVEGDFQEITVWTYRGTNRDMQDLDDGIDYVFCGDNTNYKSACCI</sequence>